<dbReference type="Pfam" id="PF00583">
    <property type="entry name" value="Acetyltransf_1"/>
    <property type="match status" value="1"/>
</dbReference>
<dbReference type="RefSeq" id="WP_047974412.1">
    <property type="nucleotide sequence ID" value="NZ_CAUZLJ010000004.1"/>
</dbReference>
<gene>
    <name evidence="4" type="ORF">R82641_BJNNKPBH_00627</name>
</gene>
<dbReference type="Gene3D" id="3.40.630.30">
    <property type="match status" value="1"/>
</dbReference>
<evidence type="ECO:0000259" key="3">
    <source>
        <dbReference type="PROSITE" id="PS51186"/>
    </source>
</evidence>
<dbReference type="EMBL" id="CAUZLY010000004">
    <property type="protein sequence ID" value="CAK1238164.1"/>
    <property type="molecule type" value="Genomic_DNA"/>
</dbReference>
<dbReference type="Proteomes" id="UP001314200">
    <property type="component" value="Unassembled WGS sequence"/>
</dbReference>
<proteinExistence type="predicted"/>
<name>A0ABM9MTB1_9LACO</name>
<accession>A0ABM9MTB1</accession>
<feature type="domain" description="N-acetyltransferase" evidence="3">
    <location>
        <begin position="5"/>
        <end position="149"/>
    </location>
</feature>
<evidence type="ECO:0000313" key="4">
    <source>
        <dbReference type="EMBL" id="CAK1238164.1"/>
    </source>
</evidence>
<keyword evidence="1" id="KW-0808">Transferase</keyword>
<dbReference type="PANTHER" id="PTHR43877">
    <property type="entry name" value="AMINOALKYLPHOSPHONATE N-ACETYLTRANSFERASE-RELATED-RELATED"/>
    <property type="match status" value="1"/>
</dbReference>
<dbReference type="PROSITE" id="PS51186">
    <property type="entry name" value="GNAT"/>
    <property type="match status" value="1"/>
</dbReference>
<evidence type="ECO:0000313" key="5">
    <source>
        <dbReference type="Proteomes" id="UP001314200"/>
    </source>
</evidence>
<keyword evidence="4" id="KW-0689">Ribosomal protein</keyword>
<dbReference type="CDD" id="cd04301">
    <property type="entry name" value="NAT_SF"/>
    <property type="match status" value="1"/>
</dbReference>
<evidence type="ECO:0000256" key="2">
    <source>
        <dbReference type="ARBA" id="ARBA00023315"/>
    </source>
</evidence>
<dbReference type="InterPro" id="IPR050832">
    <property type="entry name" value="Bact_Acetyltransf"/>
</dbReference>
<comment type="caution">
    <text evidence="4">The sequence shown here is derived from an EMBL/GenBank/DDBJ whole genome shotgun (WGS) entry which is preliminary data.</text>
</comment>
<keyword evidence="2" id="KW-0012">Acyltransferase</keyword>
<organism evidence="4 5">
    <name type="scientific">Fructobacillus cardui</name>
    <dbReference type="NCBI Taxonomy" id="2893170"/>
    <lineage>
        <taxon>Bacteria</taxon>
        <taxon>Bacillati</taxon>
        <taxon>Bacillota</taxon>
        <taxon>Bacilli</taxon>
        <taxon>Lactobacillales</taxon>
        <taxon>Lactobacillaceae</taxon>
        <taxon>Fructobacillus</taxon>
    </lineage>
</organism>
<dbReference type="GO" id="GO:0005840">
    <property type="term" value="C:ribosome"/>
    <property type="evidence" value="ECO:0007669"/>
    <property type="project" value="UniProtKB-KW"/>
</dbReference>
<evidence type="ECO:0000256" key="1">
    <source>
        <dbReference type="ARBA" id="ARBA00022679"/>
    </source>
</evidence>
<dbReference type="InterPro" id="IPR016181">
    <property type="entry name" value="Acyl_CoA_acyltransferase"/>
</dbReference>
<keyword evidence="5" id="KW-1185">Reference proteome</keyword>
<protein>
    <submittedName>
        <fullName evidence="4">Ribosomal protein S18 acetylase RimI and related acetyltransferases (RimI)</fullName>
    </submittedName>
</protein>
<reference evidence="4 5" key="1">
    <citation type="submission" date="2023-10" db="EMBL/GenBank/DDBJ databases">
        <authorList>
            <person name="Botero Cardona J."/>
        </authorList>
    </citation>
    <scope>NUCLEOTIDE SEQUENCE [LARGE SCALE GENOMIC DNA]</scope>
    <source>
        <strain evidence="4 5">R-82641</strain>
    </source>
</reference>
<dbReference type="SUPFAM" id="SSF55729">
    <property type="entry name" value="Acyl-CoA N-acyltransferases (Nat)"/>
    <property type="match status" value="1"/>
</dbReference>
<sequence length="149" mass="16978">MSEKFFIREATLLDLAALHMLNTNELGYDYPIEKAKNQLLQLLEDQRHHLLAVAENPQHKVLGYLHAEVYQEIYADPALNILALAVNQSAQGQGIGTALIEWLEAAGKSRKIRIIRLNSGANRQDAHAFYRYLGFEEVKTQKKFVFVND</sequence>
<dbReference type="InterPro" id="IPR000182">
    <property type="entry name" value="GNAT_dom"/>
</dbReference>
<keyword evidence="4" id="KW-0687">Ribonucleoprotein</keyword>